<accession>A0A6J6NBZ8</accession>
<name>A0A6J6NBZ8_9ZZZZ</name>
<gene>
    <name evidence="1" type="ORF">UFOPK2373_00433</name>
</gene>
<proteinExistence type="predicted"/>
<dbReference type="EMBL" id="CAEZXL010000055">
    <property type="protein sequence ID" value="CAB4684130.1"/>
    <property type="molecule type" value="Genomic_DNA"/>
</dbReference>
<sequence>MSKENKNICYSYAGGHHFHYIAINRASNPRVPAQVRVLGEAFQVTVEGVTSFWFTHNPQRLLIALAGAKPENIEATQGRTWLFVKGDYSTDCFNMTNEPLTPCVRELLQPDMKESNRIVKEREVKAKKNNN</sequence>
<reference evidence="1" key="1">
    <citation type="submission" date="2020-05" db="EMBL/GenBank/DDBJ databases">
        <authorList>
            <person name="Chiriac C."/>
            <person name="Salcher M."/>
            <person name="Ghai R."/>
            <person name="Kavagutti S V."/>
        </authorList>
    </citation>
    <scope>NUCLEOTIDE SEQUENCE</scope>
</reference>
<organism evidence="1">
    <name type="scientific">freshwater metagenome</name>
    <dbReference type="NCBI Taxonomy" id="449393"/>
    <lineage>
        <taxon>unclassified sequences</taxon>
        <taxon>metagenomes</taxon>
        <taxon>ecological metagenomes</taxon>
    </lineage>
</organism>
<evidence type="ECO:0000313" key="1">
    <source>
        <dbReference type="EMBL" id="CAB4684130.1"/>
    </source>
</evidence>
<protein>
    <submittedName>
        <fullName evidence="1">Unannotated protein</fullName>
    </submittedName>
</protein>
<dbReference type="AlphaFoldDB" id="A0A6J6NBZ8"/>